<evidence type="ECO:0000256" key="1">
    <source>
        <dbReference type="SAM" id="Phobius"/>
    </source>
</evidence>
<dbReference type="AlphaFoldDB" id="A0A0S3RT37"/>
<evidence type="ECO:0000313" key="2">
    <source>
        <dbReference type="EMBL" id="BAT83767.1"/>
    </source>
</evidence>
<sequence length="76" mass="8851">MNTQMVLPLPSSSFHSWLFPRKRFLLLFFLFISAIGIGCFPSSQNPVNIFIPLFLFFVFIIFFLLDSPSTNLWNSE</sequence>
<name>A0A0S3RT37_PHAAN</name>
<organism evidence="2 3">
    <name type="scientific">Vigna angularis var. angularis</name>
    <dbReference type="NCBI Taxonomy" id="157739"/>
    <lineage>
        <taxon>Eukaryota</taxon>
        <taxon>Viridiplantae</taxon>
        <taxon>Streptophyta</taxon>
        <taxon>Embryophyta</taxon>
        <taxon>Tracheophyta</taxon>
        <taxon>Spermatophyta</taxon>
        <taxon>Magnoliopsida</taxon>
        <taxon>eudicotyledons</taxon>
        <taxon>Gunneridae</taxon>
        <taxon>Pentapetalae</taxon>
        <taxon>rosids</taxon>
        <taxon>fabids</taxon>
        <taxon>Fabales</taxon>
        <taxon>Fabaceae</taxon>
        <taxon>Papilionoideae</taxon>
        <taxon>50 kb inversion clade</taxon>
        <taxon>NPAAA clade</taxon>
        <taxon>indigoferoid/millettioid clade</taxon>
        <taxon>Phaseoleae</taxon>
        <taxon>Vigna</taxon>
    </lineage>
</organism>
<gene>
    <name evidence="2" type="primary">Vigan.04G098500</name>
    <name evidence="2" type="ORF">VIGAN_04098500</name>
</gene>
<dbReference type="Proteomes" id="UP000291084">
    <property type="component" value="Chromosome 4"/>
</dbReference>
<dbReference type="EMBL" id="AP015037">
    <property type="protein sequence ID" value="BAT83767.1"/>
    <property type="molecule type" value="Genomic_DNA"/>
</dbReference>
<evidence type="ECO:0000313" key="3">
    <source>
        <dbReference type="Proteomes" id="UP000291084"/>
    </source>
</evidence>
<protein>
    <submittedName>
        <fullName evidence="2">Uncharacterized protein</fullName>
    </submittedName>
</protein>
<feature type="transmembrane region" description="Helical" evidence="1">
    <location>
        <begin position="49"/>
        <end position="65"/>
    </location>
</feature>
<keyword evidence="1" id="KW-0812">Transmembrane</keyword>
<accession>A0A0S3RT37</accession>
<keyword evidence="1" id="KW-1133">Transmembrane helix</keyword>
<feature type="transmembrane region" description="Helical" evidence="1">
    <location>
        <begin position="24"/>
        <end position="43"/>
    </location>
</feature>
<reference evidence="2 3" key="1">
    <citation type="journal article" date="2015" name="Sci. Rep.">
        <title>The power of single molecule real-time sequencing technology in the de novo assembly of a eukaryotic genome.</title>
        <authorList>
            <person name="Sakai H."/>
            <person name="Naito K."/>
            <person name="Ogiso-Tanaka E."/>
            <person name="Takahashi Y."/>
            <person name="Iseki K."/>
            <person name="Muto C."/>
            <person name="Satou K."/>
            <person name="Teruya K."/>
            <person name="Shiroma A."/>
            <person name="Shimoji M."/>
            <person name="Hirano T."/>
            <person name="Itoh T."/>
            <person name="Kaga A."/>
            <person name="Tomooka N."/>
        </authorList>
    </citation>
    <scope>NUCLEOTIDE SEQUENCE [LARGE SCALE GENOMIC DNA]</scope>
    <source>
        <strain evidence="3">cv. Shumari</strain>
    </source>
</reference>
<proteinExistence type="predicted"/>
<keyword evidence="1" id="KW-0472">Membrane</keyword>
<keyword evidence="3" id="KW-1185">Reference proteome</keyword>